<gene>
    <name evidence="1" type="ORF">MAR_002507</name>
</gene>
<accession>A0ABY7G6H1</accession>
<evidence type="ECO:0000313" key="1">
    <source>
        <dbReference type="EMBL" id="WAR28939.1"/>
    </source>
</evidence>
<dbReference type="Gene3D" id="3.40.390.10">
    <property type="entry name" value="Collagenase (Catalytic Domain)"/>
    <property type="match status" value="1"/>
</dbReference>
<keyword evidence="2" id="KW-1185">Reference proteome</keyword>
<feature type="non-terminal residue" evidence="1">
    <location>
        <position position="1"/>
    </location>
</feature>
<organism evidence="1 2">
    <name type="scientific">Mya arenaria</name>
    <name type="common">Soft-shell clam</name>
    <dbReference type="NCBI Taxonomy" id="6604"/>
    <lineage>
        <taxon>Eukaryota</taxon>
        <taxon>Metazoa</taxon>
        <taxon>Spiralia</taxon>
        <taxon>Lophotrochozoa</taxon>
        <taxon>Mollusca</taxon>
        <taxon>Bivalvia</taxon>
        <taxon>Autobranchia</taxon>
        <taxon>Heteroconchia</taxon>
        <taxon>Euheterodonta</taxon>
        <taxon>Imparidentia</taxon>
        <taxon>Neoheterodontei</taxon>
        <taxon>Myida</taxon>
        <taxon>Myoidea</taxon>
        <taxon>Myidae</taxon>
        <taxon>Mya</taxon>
    </lineage>
</organism>
<protein>
    <submittedName>
        <fullName evidence="1">Uncharacterized protein</fullName>
    </submittedName>
</protein>
<dbReference type="Proteomes" id="UP001164746">
    <property type="component" value="Chromosome 16"/>
</dbReference>
<reference evidence="1" key="1">
    <citation type="submission" date="2022-11" db="EMBL/GenBank/DDBJ databases">
        <title>Centuries of genome instability and evolution in soft-shell clam transmissible cancer (bioRxiv).</title>
        <authorList>
            <person name="Hart S.F.M."/>
            <person name="Yonemitsu M.A."/>
            <person name="Giersch R.M."/>
            <person name="Beal B.F."/>
            <person name="Arriagada G."/>
            <person name="Davis B.W."/>
            <person name="Ostrander E.A."/>
            <person name="Goff S.P."/>
            <person name="Metzger M.J."/>
        </authorList>
    </citation>
    <scope>NUCLEOTIDE SEQUENCE</scope>
    <source>
        <strain evidence="1">MELC-2E11</strain>
        <tissue evidence="1">Siphon/mantle</tissue>
    </source>
</reference>
<sequence>MFLMAPYVANFQPEESYSPNPWTFSTCSVAAFKDYLNGLGNSNCLRDHGDYFDKEEWDEHQKSLPGEIYSLDQQCSLILGNGHKNC</sequence>
<name>A0ABY7G6H1_MYAAR</name>
<dbReference type="EMBL" id="CP111027">
    <property type="protein sequence ID" value="WAR28939.1"/>
    <property type="molecule type" value="Genomic_DNA"/>
</dbReference>
<evidence type="ECO:0000313" key="2">
    <source>
        <dbReference type="Proteomes" id="UP001164746"/>
    </source>
</evidence>
<dbReference type="InterPro" id="IPR024079">
    <property type="entry name" value="MetalloPept_cat_dom_sf"/>
</dbReference>
<proteinExistence type="predicted"/>